<organism evidence="3 4">
    <name type="scientific">Brevibacillus porteri</name>
    <dbReference type="NCBI Taxonomy" id="2126350"/>
    <lineage>
        <taxon>Bacteria</taxon>
        <taxon>Bacillati</taxon>
        <taxon>Bacillota</taxon>
        <taxon>Bacilli</taxon>
        <taxon>Bacillales</taxon>
        <taxon>Paenibacillaceae</taxon>
        <taxon>Brevibacillus</taxon>
    </lineage>
</organism>
<dbReference type="InterPro" id="IPR050491">
    <property type="entry name" value="AmpC-like"/>
</dbReference>
<evidence type="ECO:0000313" key="3">
    <source>
        <dbReference type="EMBL" id="PSK15153.1"/>
    </source>
</evidence>
<keyword evidence="1" id="KW-0812">Transmembrane</keyword>
<dbReference type="SUPFAM" id="SSF56601">
    <property type="entry name" value="beta-lactamase/transpeptidase-like"/>
    <property type="match status" value="1"/>
</dbReference>
<name>A0ABX5FX94_9BACL</name>
<keyword evidence="1" id="KW-1133">Transmembrane helix</keyword>
<feature type="transmembrane region" description="Helical" evidence="1">
    <location>
        <begin position="593"/>
        <end position="614"/>
    </location>
</feature>
<evidence type="ECO:0000313" key="4">
    <source>
        <dbReference type="Proteomes" id="UP000241645"/>
    </source>
</evidence>
<comment type="caution">
    <text evidence="3">The sequence shown here is derived from an EMBL/GenBank/DDBJ whole genome shotgun (WGS) entry which is preliminary data.</text>
</comment>
<feature type="transmembrane region" description="Helical" evidence="1">
    <location>
        <begin position="513"/>
        <end position="538"/>
    </location>
</feature>
<evidence type="ECO:0000256" key="1">
    <source>
        <dbReference type="SAM" id="Phobius"/>
    </source>
</evidence>
<feature type="domain" description="Beta-lactamase-related" evidence="2">
    <location>
        <begin position="58"/>
        <end position="379"/>
    </location>
</feature>
<dbReference type="PANTHER" id="PTHR46825">
    <property type="entry name" value="D-ALANYL-D-ALANINE-CARBOXYPEPTIDASE/ENDOPEPTIDASE AMPH"/>
    <property type="match status" value="1"/>
</dbReference>
<accession>A0ABX5FX94</accession>
<dbReference type="Pfam" id="PF00144">
    <property type="entry name" value="Beta-lactamase"/>
    <property type="match status" value="1"/>
</dbReference>
<dbReference type="PANTHER" id="PTHR46825:SF9">
    <property type="entry name" value="BETA-LACTAMASE-RELATED DOMAIN-CONTAINING PROTEIN"/>
    <property type="match status" value="1"/>
</dbReference>
<feature type="transmembrane region" description="Helical" evidence="1">
    <location>
        <begin position="558"/>
        <end position="581"/>
    </location>
</feature>
<dbReference type="InterPro" id="IPR001466">
    <property type="entry name" value="Beta-lactam-related"/>
</dbReference>
<keyword evidence="4" id="KW-1185">Reference proteome</keyword>
<proteinExistence type="predicted"/>
<keyword evidence="1" id="KW-0472">Membrane</keyword>
<dbReference type="Proteomes" id="UP000241645">
    <property type="component" value="Unassembled WGS sequence"/>
</dbReference>
<dbReference type="InterPro" id="IPR012338">
    <property type="entry name" value="Beta-lactam/transpept-like"/>
</dbReference>
<sequence length="651" mass="73590">MRGDTKMIKRIGLILTVSIIMFLTVFGLSTKLSFAAELKKINGETPSGIPLNEMEEKIDQYVSKYLDKTTPGAAIAVVKDGQIILSKGYGYADVEKQISVDPSKTVFEWGSISKLFTWTSAMQLVEQGKLDLDEDIKTYLPSDFAKKLNFQQTVTMRDLMNHAAGFGDYAFNTIAFSKDGLFPLEEALLLDKSKQYYKVGTASSYSNYGASLAGYVVECISKQPFHDYEREHLFNVLEMNNTTGNTTFDDNKKLLETKAKGYLPNPEGGFILGNWSYVSHYPAGSINGTVEDLAKYAIAITPEKGQKSPLFDNSDTLETMFSPSYSLDGEMVGTAHGFFEYVGEYRTIGHGGNTATFSSQFAIVPEERFVIVILTNASAEMDILFGVQELLIGKKHTESKVPYLKLPSSNEVDGKYVPFQRQEGNFLEFANYQNLYTVSATNKNEITMSLGQYKGTYVQTKPYYYELVKENFPVFRNAYPILQFKMEEGKVKQIIVGHGMDLSELLPDRTIPVLIASVLVLLSTTLYFLIAPLILLILKFKNRKKQLELEDKRFNFYYSMLILCGTITVLNNLICITRIMMNKFRTFAEVKPHLLLNYPLLVCTVIAAFFSIKYMRKIVSSKKRKVFYFLTITLLTLLFALLIGWNFFIVV</sequence>
<dbReference type="Gene3D" id="3.40.710.10">
    <property type="entry name" value="DD-peptidase/beta-lactamase superfamily"/>
    <property type="match status" value="1"/>
</dbReference>
<protein>
    <recommendedName>
        <fullName evidence="2">Beta-lactamase-related domain-containing protein</fullName>
    </recommendedName>
</protein>
<evidence type="ECO:0000259" key="2">
    <source>
        <dbReference type="Pfam" id="PF00144"/>
    </source>
</evidence>
<gene>
    <name evidence="3" type="ORF">C7R92_00740</name>
</gene>
<dbReference type="EMBL" id="PXZO01000001">
    <property type="protein sequence ID" value="PSK15153.1"/>
    <property type="molecule type" value="Genomic_DNA"/>
</dbReference>
<reference evidence="3 4" key="1">
    <citation type="submission" date="2018-03" db="EMBL/GenBank/DDBJ databases">
        <title>Brevisbacillus phylogenomics.</title>
        <authorList>
            <person name="Dunlap C."/>
        </authorList>
    </citation>
    <scope>NUCLEOTIDE SEQUENCE [LARGE SCALE GENOMIC DNA]</scope>
    <source>
        <strain evidence="3 4">NRRL B-41110</strain>
    </source>
</reference>
<feature type="transmembrane region" description="Helical" evidence="1">
    <location>
        <begin position="626"/>
        <end position="648"/>
    </location>
</feature>